<gene>
    <name evidence="2" type="ORF">ALO40_05777</name>
</gene>
<keyword evidence="1" id="KW-1133">Transmembrane helix</keyword>
<keyword evidence="1" id="KW-0472">Membrane</keyword>
<feature type="transmembrane region" description="Helical" evidence="1">
    <location>
        <begin position="458"/>
        <end position="480"/>
    </location>
</feature>
<dbReference type="PATRIC" id="fig|251703.9.peg.41"/>
<accession>A0A0Q0EQH5</accession>
<feature type="transmembrane region" description="Helical" evidence="1">
    <location>
        <begin position="152"/>
        <end position="176"/>
    </location>
</feature>
<dbReference type="AlphaFoldDB" id="A0A0Q0EQH5"/>
<dbReference type="Proteomes" id="UP000050317">
    <property type="component" value="Unassembled WGS sequence"/>
</dbReference>
<feature type="transmembrane region" description="Helical" evidence="1">
    <location>
        <begin position="304"/>
        <end position="324"/>
    </location>
</feature>
<dbReference type="EMBL" id="LJRR01000200">
    <property type="protein sequence ID" value="KPZ16365.1"/>
    <property type="molecule type" value="Genomic_DNA"/>
</dbReference>
<proteinExistence type="predicted"/>
<evidence type="ECO:0000256" key="1">
    <source>
        <dbReference type="SAM" id="Phobius"/>
    </source>
</evidence>
<evidence type="ECO:0000313" key="3">
    <source>
        <dbReference type="Proteomes" id="UP000050317"/>
    </source>
</evidence>
<comment type="caution">
    <text evidence="2">The sequence shown here is derived from an EMBL/GenBank/DDBJ whole genome shotgun (WGS) entry which is preliminary data.</text>
</comment>
<evidence type="ECO:0000313" key="2">
    <source>
        <dbReference type="EMBL" id="KPZ16365.1"/>
    </source>
</evidence>
<feature type="transmembrane region" description="Helical" evidence="1">
    <location>
        <begin position="6"/>
        <end position="28"/>
    </location>
</feature>
<feature type="transmembrane region" description="Helical" evidence="1">
    <location>
        <begin position="35"/>
        <end position="63"/>
    </location>
</feature>
<feature type="transmembrane region" description="Helical" evidence="1">
    <location>
        <begin position="270"/>
        <end position="292"/>
    </location>
</feature>
<name>A0A0Q0EQH5_9PSED</name>
<feature type="transmembrane region" description="Helical" evidence="1">
    <location>
        <begin position="182"/>
        <end position="204"/>
    </location>
</feature>
<sequence>MMQGKLHMISLLLQMSPIALVIALILVLRRPPVQAALAGVTLVFLLWGLGAAAPLSAAVTAAIFTDTGILFLSTACVIVPGLAFVILVERGGAPQAIGAWVKDLGWTPPAQVIFIILGLAPLLESMTGFGVSLIATVPLLMGLFTRQSGMKIALAGMVIMPWGTLGLATVIGALLAHLPPEALGSHSALVSAPVFLCLAAVALWQAGIRAVLPWFGLIVVAAVFVGVLYFINLLIGPEVSGVLAGLVVACVGLGISYSKRKTLVRWPSAAWPYLALLGVIVFSRGLFVLTGWDALWIVKGDHVSWKPLASPGLALLVVTVLMAVRQSTAGGFPWASLLKRAKFPVATIFLFLLLSQVMVNAGFLVEAQRTLQSLSGLSLAPTIALLAGLAGYVTGSNVGGNTLVMPSIAALSTDHGPWLAAMVNSAAGHGALGSLSILSLITGLAAATRQEENNLIRFAFGLVLLNIVIVAITGVVILHFL</sequence>
<protein>
    <submittedName>
        <fullName evidence="2">Transporter</fullName>
    </submittedName>
</protein>
<feature type="transmembrane region" description="Helical" evidence="1">
    <location>
        <begin position="69"/>
        <end position="88"/>
    </location>
</feature>
<keyword evidence="1" id="KW-0812">Transmembrane</keyword>
<feature type="transmembrane region" description="Helical" evidence="1">
    <location>
        <begin position="211"/>
        <end position="235"/>
    </location>
</feature>
<feature type="transmembrane region" description="Helical" evidence="1">
    <location>
        <begin position="426"/>
        <end position="446"/>
    </location>
</feature>
<organism evidence="2 3">
    <name type="scientific">Pseudomonas syringae pv. viburni</name>
    <dbReference type="NCBI Taxonomy" id="251703"/>
    <lineage>
        <taxon>Bacteria</taxon>
        <taxon>Pseudomonadati</taxon>
        <taxon>Pseudomonadota</taxon>
        <taxon>Gammaproteobacteria</taxon>
        <taxon>Pseudomonadales</taxon>
        <taxon>Pseudomonadaceae</taxon>
        <taxon>Pseudomonas</taxon>
    </lineage>
</organism>
<feature type="transmembrane region" description="Helical" evidence="1">
    <location>
        <begin position="241"/>
        <end position="258"/>
    </location>
</feature>
<reference evidence="2 3" key="1">
    <citation type="submission" date="2015-09" db="EMBL/GenBank/DDBJ databases">
        <title>Genome announcement of multiple Pseudomonas syringae strains.</title>
        <authorList>
            <person name="Thakur S."/>
            <person name="Wang P.W."/>
            <person name="Gong Y."/>
            <person name="Weir B.S."/>
            <person name="Guttman D.S."/>
        </authorList>
    </citation>
    <scope>NUCLEOTIDE SEQUENCE [LARGE SCALE GENOMIC DNA]</scope>
    <source>
        <strain evidence="2 3">ICMP3963</strain>
    </source>
</reference>
<feature type="transmembrane region" description="Helical" evidence="1">
    <location>
        <begin position="345"/>
        <end position="365"/>
    </location>
</feature>